<keyword evidence="2" id="KW-0805">Transcription regulation</keyword>
<dbReference type="CDD" id="cd06171">
    <property type="entry name" value="Sigma70_r4"/>
    <property type="match status" value="1"/>
</dbReference>
<evidence type="ECO:0000256" key="2">
    <source>
        <dbReference type="ARBA" id="ARBA00023015"/>
    </source>
</evidence>
<proteinExistence type="inferred from homology"/>
<dbReference type="PANTHER" id="PTHR43133">
    <property type="entry name" value="RNA POLYMERASE ECF-TYPE SIGMA FACTO"/>
    <property type="match status" value="1"/>
</dbReference>
<dbReference type="Pfam" id="PF04542">
    <property type="entry name" value="Sigma70_r2"/>
    <property type="match status" value="1"/>
</dbReference>
<keyword evidence="10" id="KW-1185">Reference proteome</keyword>
<dbReference type="STRING" id="1121279.SAMN02745887_00655"/>
<evidence type="ECO:0000256" key="4">
    <source>
        <dbReference type="ARBA" id="ARBA00023125"/>
    </source>
</evidence>
<feature type="region of interest" description="Disordered" evidence="6">
    <location>
        <begin position="25"/>
        <end position="64"/>
    </location>
</feature>
<accession>A0A1K2H8E1</accession>
<dbReference type="NCBIfam" id="TIGR02937">
    <property type="entry name" value="sigma70-ECF"/>
    <property type="match status" value="1"/>
</dbReference>
<protein>
    <submittedName>
        <fullName evidence="9">RNA polymerase sigma-70 factor, ECF subfamily</fullName>
    </submittedName>
</protein>
<name>A0A1K2H8E1_9NEIS</name>
<dbReference type="NCBIfam" id="TIGR02939">
    <property type="entry name" value="RpoE_Sigma70"/>
    <property type="match status" value="1"/>
</dbReference>
<dbReference type="Proteomes" id="UP000186513">
    <property type="component" value="Unassembled WGS sequence"/>
</dbReference>
<dbReference type="InterPro" id="IPR014286">
    <property type="entry name" value="RNA_pol_sigma70_RpoE"/>
</dbReference>
<dbReference type="InterPro" id="IPR039425">
    <property type="entry name" value="RNA_pol_sigma-70-like"/>
</dbReference>
<evidence type="ECO:0000313" key="9">
    <source>
        <dbReference type="EMBL" id="SFZ72525.1"/>
    </source>
</evidence>
<dbReference type="Pfam" id="PF08281">
    <property type="entry name" value="Sigma70_r4_2"/>
    <property type="match status" value="1"/>
</dbReference>
<dbReference type="GO" id="GO:0006352">
    <property type="term" value="P:DNA-templated transcription initiation"/>
    <property type="evidence" value="ECO:0007669"/>
    <property type="project" value="InterPro"/>
</dbReference>
<feature type="domain" description="RNA polymerase sigma-70 region 2" evidence="7">
    <location>
        <begin position="85"/>
        <end position="152"/>
    </location>
</feature>
<comment type="similarity">
    <text evidence="1">Belongs to the sigma-70 factor family. ECF subfamily.</text>
</comment>
<dbReference type="GO" id="GO:0016987">
    <property type="term" value="F:sigma factor activity"/>
    <property type="evidence" value="ECO:0007669"/>
    <property type="project" value="UniProtKB-KW"/>
</dbReference>
<dbReference type="EMBL" id="FPKR01000002">
    <property type="protein sequence ID" value="SFZ72525.1"/>
    <property type="molecule type" value="Genomic_DNA"/>
</dbReference>
<evidence type="ECO:0000256" key="1">
    <source>
        <dbReference type="ARBA" id="ARBA00010641"/>
    </source>
</evidence>
<keyword evidence="3" id="KW-0731">Sigma factor</keyword>
<dbReference type="AlphaFoldDB" id="A0A1K2H8E1"/>
<dbReference type="InterPro" id="IPR013325">
    <property type="entry name" value="RNA_pol_sigma_r2"/>
</dbReference>
<sequence>MDTITLRPTNLLDVWDAEPKTARKTAPVLEKAPASRHVDPIAAPQAQAGSALSEGKTSTMSSERDIDHELVLRVQRGDKKAFELLVAKYHRKIARLLSRMIRDQAEIEDVSQEAFIKAYRALPSFRGESAFYTWLYRIAINTAKNYLASLGRRPVLSTEYEDEDGETLDTAAQLPDMNTPETEMMNRQIVDTVNQAVEALPEELRTAITLREMEGLSYEDIAAVMNCPIGTVRSRIFRAREAIAVQLKPLIESAGKDRRW</sequence>
<evidence type="ECO:0000256" key="5">
    <source>
        <dbReference type="ARBA" id="ARBA00023163"/>
    </source>
</evidence>
<feature type="domain" description="RNA polymerase sigma factor 70 region 4 type 2" evidence="8">
    <location>
        <begin position="194"/>
        <end position="242"/>
    </location>
</feature>
<dbReference type="InterPro" id="IPR013249">
    <property type="entry name" value="RNA_pol_sigma70_r4_t2"/>
</dbReference>
<evidence type="ECO:0000259" key="7">
    <source>
        <dbReference type="Pfam" id="PF04542"/>
    </source>
</evidence>
<dbReference type="SUPFAM" id="SSF88946">
    <property type="entry name" value="Sigma2 domain of RNA polymerase sigma factors"/>
    <property type="match status" value="1"/>
</dbReference>
<feature type="compositionally biased region" description="Polar residues" evidence="6">
    <location>
        <begin position="47"/>
        <end position="61"/>
    </location>
</feature>
<evidence type="ECO:0000256" key="3">
    <source>
        <dbReference type="ARBA" id="ARBA00023082"/>
    </source>
</evidence>
<reference evidence="9 10" key="1">
    <citation type="submission" date="2016-11" db="EMBL/GenBank/DDBJ databases">
        <authorList>
            <person name="Jaros S."/>
            <person name="Januszkiewicz K."/>
            <person name="Wedrychowicz H."/>
        </authorList>
    </citation>
    <scope>NUCLEOTIDE SEQUENCE [LARGE SCALE GENOMIC DNA]</scope>
    <source>
        <strain evidence="9 10">DSM 18899</strain>
    </source>
</reference>
<dbReference type="SUPFAM" id="SSF88659">
    <property type="entry name" value="Sigma3 and sigma4 domains of RNA polymerase sigma factors"/>
    <property type="match status" value="1"/>
</dbReference>
<dbReference type="FunFam" id="1.10.1740.10:FF:000001">
    <property type="entry name" value="RNA polymerase sigma factor"/>
    <property type="match status" value="1"/>
</dbReference>
<dbReference type="InterPro" id="IPR036388">
    <property type="entry name" value="WH-like_DNA-bd_sf"/>
</dbReference>
<evidence type="ECO:0000313" key="10">
    <source>
        <dbReference type="Proteomes" id="UP000186513"/>
    </source>
</evidence>
<organism evidence="9 10">
    <name type="scientific">Chitinimonas taiwanensis DSM 18899</name>
    <dbReference type="NCBI Taxonomy" id="1121279"/>
    <lineage>
        <taxon>Bacteria</taxon>
        <taxon>Pseudomonadati</taxon>
        <taxon>Pseudomonadota</taxon>
        <taxon>Betaproteobacteria</taxon>
        <taxon>Neisseriales</taxon>
        <taxon>Chitinibacteraceae</taxon>
        <taxon>Chitinimonas</taxon>
    </lineage>
</organism>
<dbReference type="InterPro" id="IPR013324">
    <property type="entry name" value="RNA_pol_sigma_r3/r4-like"/>
</dbReference>
<gene>
    <name evidence="9" type="ORF">SAMN02745887_00655</name>
</gene>
<evidence type="ECO:0000256" key="6">
    <source>
        <dbReference type="SAM" id="MobiDB-lite"/>
    </source>
</evidence>
<dbReference type="InterPro" id="IPR007627">
    <property type="entry name" value="RNA_pol_sigma70_r2"/>
</dbReference>
<dbReference type="Gene3D" id="1.10.10.10">
    <property type="entry name" value="Winged helix-like DNA-binding domain superfamily/Winged helix DNA-binding domain"/>
    <property type="match status" value="1"/>
</dbReference>
<dbReference type="InterPro" id="IPR014284">
    <property type="entry name" value="RNA_pol_sigma-70_dom"/>
</dbReference>
<keyword evidence="5" id="KW-0804">Transcription</keyword>
<keyword evidence="4" id="KW-0238">DNA-binding</keyword>
<evidence type="ECO:0000259" key="8">
    <source>
        <dbReference type="Pfam" id="PF08281"/>
    </source>
</evidence>
<dbReference type="Gene3D" id="1.10.1740.10">
    <property type="match status" value="1"/>
</dbReference>
<dbReference type="PANTHER" id="PTHR43133:SF53">
    <property type="entry name" value="ECF RNA POLYMERASE SIGMA-E FACTOR"/>
    <property type="match status" value="1"/>
</dbReference>
<dbReference type="GO" id="GO:0003677">
    <property type="term" value="F:DNA binding"/>
    <property type="evidence" value="ECO:0007669"/>
    <property type="project" value="UniProtKB-KW"/>
</dbReference>